<proteinExistence type="predicted"/>
<sequence length="299" mass="33977">MEEVEQQRMEAEELCQKRMQQEIQEQERSRVEKEGRQREEELRNAEQELQRLAQEESLQRQLEVLQRKLEEEEQRKTKQQQEAHQMRELEHQLEAEEKSWSDKLAWIFAEADIGNWDVVRPCVLDRVPLWSLDEQRRLLLPGDSGMSAGESLLHKACRAGEDSVVASLSSLCDGAGRFARDDGGLLPADLSILWGHREACAIAGHGIPLRDLCPLARLLLPLLLCPPTQAGSSFSPGKAQALEAVRLCFFFLRTVWCKHTVLPARISQTGPEDVFALRSRHAAFRTPGFCCRVGPSISF</sequence>
<gene>
    <name evidence="2" type="ORF">PGLA2088_LOCUS13790</name>
</gene>
<dbReference type="AlphaFoldDB" id="A0A813IS68"/>
<evidence type="ECO:0000256" key="1">
    <source>
        <dbReference type="SAM" id="MobiDB-lite"/>
    </source>
</evidence>
<protein>
    <submittedName>
        <fullName evidence="2">Uncharacterized protein</fullName>
    </submittedName>
</protein>
<reference evidence="2" key="1">
    <citation type="submission" date="2021-02" db="EMBL/GenBank/DDBJ databases">
        <authorList>
            <person name="Dougan E. K."/>
            <person name="Rhodes N."/>
            <person name="Thang M."/>
            <person name="Chan C."/>
        </authorList>
    </citation>
    <scope>NUCLEOTIDE SEQUENCE</scope>
</reference>
<accession>A0A813IS68</accession>
<dbReference type="Proteomes" id="UP000626109">
    <property type="component" value="Unassembled WGS sequence"/>
</dbReference>
<organism evidence="2 3">
    <name type="scientific">Polarella glacialis</name>
    <name type="common">Dinoflagellate</name>
    <dbReference type="NCBI Taxonomy" id="89957"/>
    <lineage>
        <taxon>Eukaryota</taxon>
        <taxon>Sar</taxon>
        <taxon>Alveolata</taxon>
        <taxon>Dinophyceae</taxon>
        <taxon>Suessiales</taxon>
        <taxon>Suessiaceae</taxon>
        <taxon>Polarella</taxon>
    </lineage>
</organism>
<evidence type="ECO:0000313" key="3">
    <source>
        <dbReference type="Proteomes" id="UP000626109"/>
    </source>
</evidence>
<comment type="caution">
    <text evidence="2">The sequence shown here is derived from an EMBL/GenBank/DDBJ whole genome shotgun (WGS) entry which is preliminary data.</text>
</comment>
<dbReference type="EMBL" id="CAJNNW010016626">
    <property type="protein sequence ID" value="CAE8659505.1"/>
    <property type="molecule type" value="Genomic_DNA"/>
</dbReference>
<name>A0A813IS68_POLGL</name>
<feature type="region of interest" description="Disordered" evidence="1">
    <location>
        <begin position="19"/>
        <end position="42"/>
    </location>
</feature>
<evidence type="ECO:0000313" key="2">
    <source>
        <dbReference type="EMBL" id="CAE8659505.1"/>
    </source>
</evidence>